<name>A0A1C3NHH4_9XANT</name>
<evidence type="ECO:0000256" key="6">
    <source>
        <dbReference type="ARBA" id="ARBA00023065"/>
    </source>
</evidence>
<evidence type="ECO:0000256" key="7">
    <source>
        <dbReference type="ARBA" id="ARBA00023136"/>
    </source>
</evidence>
<dbReference type="STRING" id="56449.XBLMG947_0629"/>
<dbReference type="AlphaFoldDB" id="A0A1C3NHH4"/>
<dbReference type="Proteomes" id="UP000092503">
    <property type="component" value="Unassembled WGS sequence"/>
</dbReference>
<comment type="similarity">
    <text evidence="8">Belongs to the anion channel-forming bestrophin (TC 1.A.46) family.</text>
</comment>
<keyword evidence="5 9" id="KW-1133">Transmembrane helix</keyword>
<gene>
    <name evidence="10" type="ORF">XBLMG947_0629</name>
</gene>
<feature type="transmembrane region" description="Helical" evidence="9">
    <location>
        <begin position="55"/>
        <end position="74"/>
    </location>
</feature>
<dbReference type="InterPro" id="IPR044669">
    <property type="entry name" value="YneE/VCCN1/2-like"/>
</dbReference>
<keyword evidence="7 9" id="KW-0472">Membrane</keyword>
<evidence type="ECO:0000256" key="3">
    <source>
        <dbReference type="ARBA" id="ARBA00022475"/>
    </source>
</evidence>
<keyword evidence="3" id="KW-1003">Cell membrane</keyword>
<dbReference type="Pfam" id="PF25539">
    <property type="entry name" value="Bestrophin_2"/>
    <property type="match status" value="1"/>
</dbReference>
<evidence type="ECO:0000313" key="11">
    <source>
        <dbReference type="Proteomes" id="UP000092503"/>
    </source>
</evidence>
<reference evidence="10 11" key="1">
    <citation type="submission" date="2016-06" db="EMBL/GenBank/DDBJ databases">
        <authorList>
            <person name="Kjaerup R.B."/>
            <person name="Dalgaard T.S."/>
            <person name="Juul-Madsen H.R."/>
        </authorList>
    </citation>
    <scope>NUCLEOTIDE SEQUENCE [LARGE SCALE GENOMIC DNA]</scope>
    <source>
        <strain evidence="10">LMG947</strain>
    </source>
</reference>
<evidence type="ECO:0000256" key="1">
    <source>
        <dbReference type="ARBA" id="ARBA00004651"/>
    </source>
</evidence>
<dbReference type="PANTHER" id="PTHR33281">
    <property type="entry name" value="UPF0187 PROTEIN YNEE"/>
    <property type="match status" value="1"/>
</dbReference>
<dbReference type="PANTHER" id="PTHR33281:SF19">
    <property type="entry name" value="VOLTAGE-DEPENDENT ANION CHANNEL-FORMING PROTEIN YNEE"/>
    <property type="match status" value="1"/>
</dbReference>
<evidence type="ECO:0000256" key="2">
    <source>
        <dbReference type="ARBA" id="ARBA00022448"/>
    </source>
</evidence>
<keyword evidence="6" id="KW-0406">Ion transport</keyword>
<proteinExistence type="inferred from homology"/>
<evidence type="ECO:0000256" key="8">
    <source>
        <dbReference type="ARBA" id="ARBA00034708"/>
    </source>
</evidence>
<sequence length="306" mass="33836">MATLVPSLGSVPLIVDAKPRVAEMISQVWRTLAVLFVWDVLITINYYVLPFRAPALPLTIFGSALALFLGFRANSTYQRWWEGRVLWGQMINASRNLVRLSVSILSAPDAAALGRTIALRQIAYVNVLRCQLRRLPVAMALQPRLDADEVAAVITRTNVANGLLDTTGRAVEQARRDGWIDSIQQASIERILVDIANAQGGMERLKNTPLPYQYRFYPNLFTRVFCLLLPIGLVETLQYATPVGSTVAGLMFLAVLKIGDELVDPFANTIHDLPLEAMCRTVEIDALQAIGEPAPEPMQPVDGVLW</sequence>
<evidence type="ECO:0000256" key="5">
    <source>
        <dbReference type="ARBA" id="ARBA00022989"/>
    </source>
</evidence>
<evidence type="ECO:0000313" key="10">
    <source>
        <dbReference type="EMBL" id="SBV49855.1"/>
    </source>
</evidence>
<accession>A0A1C3NHH4</accession>
<comment type="subcellular location">
    <subcellularLocation>
        <location evidence="1">Cell membrane</location>
        <topology evidence="1">Multi-pass membrane protein</topology>
    </subcellularLocation>
</comment>
<dbReference type="GO" id="GO:0005254">
    <property type="term" value="F:chloride channel activity"/>
    <property type="evidence" value="ECO:0007669"/>
    <property type="project" value="InterPro"/>
</dbReference>
<protein>
    <submittedName>
        <fullName evidence="10">Uncharacterized protein</fullName>
    </submittedName>
</protein>
<feature type="transmembrane region" description="Helical" evidence="9">
    <location>
        <begin position="28"/>
        <end position="49"/>
    </location>
</feature>
<evidence type="ECO:0000256" key="4">
    <source>
        <dbReference type="ARBA" id="ARBA00022692"/>
    </source>
</evidence>
<keyword evidence="4 9" id="KW-0812">Transmembrane</keyword>
<keyword evidence="2" id="KW-0813">Transport</keyword>
<dbReference type="EMBL" id="FLTX01000008">
    <property type="protein sequence ID" value="SBV49855.1"/>
    <property type="molecule type" value="Genomic_DNA"/>
</dbReference>
<evidence type="ECO:0000256" key="9">
    <source>
        <dbReference type="SAM" id="Phobius"/>
    </source>
</evidence>
<organism evidence="10 11">
    <name type="scientific">Xanthomonas bromi</name>
    <dbReference type="NCBI Taxonomy" id="56449"/>
    <lineage>
        <taxon>Bacteria</taxon>
        <taxon>Pseudomonadati</taxon>
        <taxon>Pseudomonadota</taxon>
        <taxon>Gammaproteobacteria</taxon>
        <taxon>Lysobacterales</taxon>
        <taxon>Lysobacteraceae</taxon>
        <taxon>Xanthomonas</taxon>
    </lineage>
</organism>
<dbReference type="GO" id="GO:0005886">
    <property type="term" value="C:plasma membrane"/>
    <property type="evidence" value="ECO:0007669"/>
    <property type="project" value="UniProtKB-SubCell"/>
</dbReference>